<dbReference type="Pfam" id="PF03765">
    <property type="entry name" value="CRAL_TRIO_N"/>
    <property type="match status" value="1"/>
</dbReference>
<dbReference type="InterPro" id="IPR036273">
    <property type="entry name" value="CRAL/TRIO_N_dom_sf"/>
</dbReference>
<dbReference type="Gene3D" id="3.40.525.10">
    <property type="entry name" value="CRAL-TRIO lipid binding domain"/>
    <property type="match status" value="1"/>
</dbReference>
<evidence type="ECO:0000313" key="3">
    <source>
        <dbReference type="Proteomes" id="UP000274922"/>
    </source>
</evidence>
<organism evidence="2 3">
    <name type="scientific">Caulochytrium protostelioides</name>
    <dbReference type="NCBI Taxonomy" id="1555241"/>
    <lineage>
        <taxon>Eukaryota</taxon>
        <taxon>Fungi</taxon>
        <taxon>Fungi incertae sedis</taxon>
        <taxon>Chytridiomycota</taxon>
        <taxon>Chytridiomycota incertae sedis</taxon>
        <taxon>Chytridiomycetes</taxon>
        <taxon>Caulochytriales</taxon>
        <taxon>Caulochytriaceae</taxon>
        <taxon>Caulochytrium</taxon>
    </lineage>
</organism>
<dbReference type="PANTHER" id="PTHR46590:SF1">
    <property type="entry name" value="PHOSPHATIDYLINOSITOL TRANSFER PROTEIN CSR1"/>
    <property type="match status" value="1"/>
</dbReference>
<feature type="domain" description="CRAL-TRIO" evidence="1">
    <location>
        <begin position="97"/>
        <end position="236"/>
    </location>
</feature>
<dbReference type="OrthoDB" id="75724at2759"/>
<dbReference type="SUPFAM" id="SSF46938">
    <property type="entry name" value="CRAL/TRIO N-terminal domain"/>
    <property type="match status" value="1"/>
</dbReference>
<sequence>MQSADDRSDTSDEAAKVVSDDPLCISLFDVLYHCIDIDHPDSLMLRFLRARKWEVPQAVEMLLDCLVWRFHFGIAELMRDPEALLPEWELASGKTYVYGVDKAGRPCFMIHIKHHDKSKSQLIDSQRLCAYQMEVGRLCMTGDSEAATTVFDMTGFSMMTNFDMGFIRFFVKCLEGYYPECLSTALIVNAPWVFNSCWAIIKPLLDPVVSSKVKFIKKEQVLEYIDADQLPSSFVGGTGPEWVYTPPSPEERAQRDALFADKVTRVRLVAEHRSAGDAWIRATQAWASAAAAPDIAAAAAERAIGHQAVVKAYLAMSPYIRSKTVYHRTGRITDAGLGTQATWPMVSR</sequence>
<dbReference type="InterPro" id="IPR011074">
    <property type="entry name" value="CRAL/TRIO_N_dom"/>
</dbReference>
<reference evidence="3" key="1">
    <citation type="journal article" date="2018" name="Nat. Microbiol.">
        <title>Leveraging single-cell genomics to expand the fungal tree of life.</title>
        <authorList>
            <person name="Ahrendt S.R."/>
            <person name="Quandt C.A."/>
            <person name="Ciobanu D."/>
            <person name="Clum A."/>
            <person name="Salamov A."/>
            <person name="Andreopoulos B."/>
            <person name="Cheng J.F."/>
            <person name="Woyke T."/>
            <person name="Pelin A."/>
            <person name="Henrissat B."/>
            <person name="Reynolds N.K."/>
            <person name="Benny G.L."/>
            <person name="Smith M.E."/>
            <person name="James T.Y."/>
            <person name="Grigoriev I.V."/>
        </authorList>
    </citation>
    <scope>NUCLEOTIDE SEQUENCE [LARGE SCALE GENOMIC DNA]</scope>
    <source>
        <strain evidence="3">ATCC 52028</strain>
    </source>
</reference>
<dbReference type="Pfam" id="PF00650">
    <property type="entry name" value="CRAL_TRIO"/>
    <property type="match status" value="1"/>
</dbReference>
<dbReference type="SMART" id="SM00516">
    <property type="entry name" value="SEC14"/>
    <property type="match status" value="1"/>
</dbReference>
<accession>A0A4P9XD61</accession>
<dbReference type="Proteomes" id="UP000274922">
    <property type="component" value="Unassembled WGS sequence"/>
</dbReference>
<dbReference type="InterPro" id="IPR036865">
    <property type="entry name" value="CRAL-TRIO_dom_sf"/>
</dbReference>
<evidence type="ECO:0000313" key="2">
    <source>
        <dbReference type="EMBL" id="RKP03436.1"/>
    </source>
</evidence>
<gene>
    <name evidence="2" type="ORF">CXG81DRAFT_17058</name>
</gene>
<dbReference type="PANTHER" id="PTHR46590">
    <property type="entry name" value="PHOSPHATIDYLINOSITOL TRANSFER PROTEIN CSR1-RELATED"/>
    <property type="match status" value="1"/>
</dbReference>
<keyword evidence="3" id="KW-1185">Reference proteome</keyword>
<protein>
    <recommendedName>
        <fullName evidence="1">CRAL-TRIO domain-containing protein</fullName>
    </recommendedName>
</protein>
<dbReference type="STRING" id="1555241.A0A4P9XD61"/>
<dbReference type="SMART" id="SM01100">
    <property type="entry name" value="CRAL_TRIO_N"/>
    <property type="match status" value="1"/>
</dbReference>
<dbReference type="SUPFAM" id="SSF52087">
    <property type="entry name" value="CRAL/TRIO domain"/>
    <property type="match status" value="1"/>
</dbReference>
<dbReference type="EMBL" id="ML014123">
    <property type="protein sequence ID" value="RKP03436.1"/>
    <property type="molecule type" value="Genomic_DNA"/>
</dbReference>
<dbReference type="AlphaFoldDB" id="A0A4P9XD61"/>
<name>A0A4P9XD61_9FUNG</name>
<dbReference type="InterPro" id="IPR052432">
    <property type="entry name" value="PITP/CRAL-TRIO"/>
</dbReference>
<dbReference type="CDD" id="cd00170">
    <property type="entry name" value="SEC14"/>
    <property type="match status" value="1"/>
</dbReference>
<dbReference type="PROSITE" id="PS50191">
    <property type="entry name" value="CRAL_TRIO"/>
    <property type="match status" value="1"/>
</dbReference>
<proteinExistence type="predicted"/>
<dbReference type="InterPro" id="IPR001251">
    <property type="entry name" value="CRAL-TRIO_dom"/>
</dbReference>
<evidence type="ECO:0000259" key="1">
    <source>
        <dbReference type="PROSITE" id="PS50191"/>
    </source>
</evidence>